<sequence>MSVTSAVFQRWSGWLKTTALKNVAASDVTFTVFQLLSGRLKSDAPKKVCASDVTLAVLHVDTSASLNLEAP</sequence>
<dbReference type="EMBL" id="CAFBLP010000155">
    <property type="protein sequence ID" value="CAB4897429.1"/>
    <property type="molecule type" value="Genomic_DNA"/>
</dbReference>
<proteinExistence type="predicted"/>
<accession>A0A6J7G113</accession>
<organism evidence="1">
    <name type="scientific">freshwater metagenome</name>
    <dbReference type="NCBI Taxonomy" id="449393"/>
    <lineage>
        <taxon>unclassified sequences</taxon>
        <taxon>metagenomes</taxon>
        <taxon>ecological metagenomes</taxon>
    </lineage>
</organism>
<dbReference type="AlphaFoldDB" id="A0A6J7G113"/>
<name>A0A6J7G113_9ZZZZ</name>
<gene>
    <name evidence="1" type="ORF">UFOPK3376_03228</name>
</gene>
<protein>
    <submittedName>
        <fullName evidence="1">Unannotated protein</fullName>
    </submittedName>
</protein>
<reference evidence="1" key="1">
    <citation type="submission" date="2020-05" db="EMBL/GenBank/DDBJ databases">
        <authorList>
            <person name="Chiriac C."/>
            <person name="Salcher M."/>
            <person name="Ghai R."/>
            <person name="Kavagutti S V."/>
        </authorList>
    </citation>
    <scope>NUCLEOTIDE SEQUENCE</scope>
</reference>
<evidence type="ECO:0000313" key="1">
    <source>
        <dbReference type="EMBL" id="CAB4897429.1"/>
    </source>
</evidence>